<proteinExistence type="predicted"/>
<name>A0A1D2LXN9_BROTH</name>
<dbReference type="EMBL" id="CP023483">
    <property type="protein sequence ID" value="ATF26510.1"/>
    <property type="molecule type" value="Genomic_DNA"/>
</dbReference>
<reference evidence="1 2" key="1">
    <citation type="submission" date="2017-09" db="EMBL/GenBank/DDBJ databases">
        <title>Complete Genome Sequences of Two Strains of the Meat Spoilage Bacterium Brochothrix thermosphacta Isolated from Ground Chicken.</title>
        <authorList>
            <person name="Paoli G.C."/>
            <person name="Wijey C."/>
            <person name="Chen C.-Y."/>
            <person name="Nguyen L."/>
            <person name="Yan X."/>
            <person name="Irwin P.L."/>
        </authorList>
    </citation>
    <scope>NUCLEOTIDE SEQUENCE [LARGE SCALE GENOMIC DNA]</scope>
    <source>
        <strain evidence="1 2">BI</strain>
    </source>
</reference>
<dbReference type="OrthoDB" id="2991664at2"/>
<evidence type="ECO:0000313" key="2">
    <source>
        <dbReference type="Proteomes" id="UP000243591"/>
    </source>
</evidence>
<keyword evidence="2" id="KW-1185">Reference proteome</keyword>
<dbReference type="AlphaFoldDB" id="A0A1D2LXN9"/>
<gene>
    <name evidence="1" type="ORF">CNY62_08985</name>
</gene>
<organism evidence="1 2">
    <name type="scientific">Brochothrix thermosphacta</name>
    <name type="common">Microbacterium thermosphactum</name>
    <dbReference type="NCBI Taxonomy" id="2756"/>
    <lineage>
        <taxon>Bacteria</taxon>
        <taxon>Bacillati</taxon>
        <taxon>Bacillota</taxon>
        <taxon>Bacilli</taxon>
        <taxon>Bacillales</taxon>
        <taxon>Listeriaceae</taxon>
        <taxon>Brochothrix</taxon>
    </lineage>
</organism>
<accession>A0A1D2LXN9</accession>
<protein>
    <submittedName>
        <fullName evidence="1">Uncharacterized protein</fullName>
    </submittedName>
</protein>
<evidence type="ECO:0000313" key="1">
    <source>
        <dbReference type="EMBL" id="ATF26510.1"/>
    </source>
</evidence>
<dbReference type="KEGG" id="bths:CNY62_08985"/>
<sequence>MNSSQTKGWGSVGRILIKKFGKRYATQVLPKKIYSKMPKFVKKKISQKNFVAGWSTYVLLSPLDEMKSGVSQFLQKKGVPRMIANSAGYIAQEMVWAII</sequence>
<dbReference type="RefSeq" id="WP_069125097.1">
    <property type="nucleotide sequence ID" value="NZ_MDLT01000013.1"/>
</dbReference>
<dbReference type="Proteomes" id="UP000243591">
    <property type="component" value="Chromosome"/>
</dbReference>